<dbReference type="Ensembl" id="ENSCPGT00000011969.1">
    <property type="protein sequence ID" value="ENSCPGP00000010916.1"/>
    <property type="gene ID" value="ENSCPGG00000007760.1"/>
</dbReference>
<name>A0A8C3JNY5_9CHAR</name>
<evidence type="ECO:0000256" key="1">
    <source>
        <dbReference type="ARBA" id="ARBA00022801"/>
    </source>
</evidence>
<dbReference type="InterPro" id="IPR036543">
    <property type="entry name" value="Guanylate-bd_C_sf"/>
</dbReference>
<dbReference type="InterPro" id="IPR027417">
    <property type="entry name" value="P-loop_NTPase"/>
</dbReference>
<proteinExistence type="predicted"/>
<evidence type="ECO:0000313" key="5">
    <source>
        <dbReference type="Ensembl" id="ENSCPGP00000010916.1"/>
    </source>
</evidence>
<dbReference type="GO" id="GO:0003924">
    <property type="term" value="F:GTPase activity"/>
    <property type="evidence" value="ECO:0007669"/>
    <property type="project" value="InterPro"/>
</dbReference>
<organism evidence="5 6">
    <name type="scientific">Calidris pygmaea</name>
    <name type="common">Spoon-billed sandpiper</name>
    <dbReference type="NCBI Taxonomy" id="425635"/>
    <lineage>
        <taxon>Eukaryota</taxon>
        <taxon>Metazoa</taxon>
        <taxon>Chordata</taxon>
        <taxon>Craniata</taxon>
        <taxon>Vertebrata</taxon>
        <taxon>Euteleostomi</taxon>
        <taxon>Archelosauria</taxon>
        <taxon>Archosauria</taxon>
        <taxon>Dinosauria</taxon>
        <taxon>Saurischia</taxon>
        <taxon>Theropoda</taxon>
        <taxon>Coelurosauria</taxon>
        <taxon>Aves</taxon>
        <taxon>Neognathae</taxon>
        <taxon>Neoaves</taxon>
        <taxon>Charadriiformes</taxon>
        <taxon>Scolopacidae</taxon>
        <taxon>Calidris</taxon>
    </lineage>
</organism>
<dbReference type="Pfam" id="PF02263">
    <property type="entry name" value="GBP"/>
    <property type="match status" value="1"/>
</dbReference>
<evidence type="ECO:0000256" key="2">
    <source>
        <dbReference type="SAM" id="MobiDB-lite"/>
    </source>
</evidence>
<dbReference type="Proteomes" id="UP000694419">
    <property type="component" value="Unplaced"/>
</dbReference>
<sequence length="257" mass="29551">MPLPSEPRWFLSQLPSYRISEDQYLEKALALKAAFWCHSTRIRRCNQTRECIRQYFWHRKCFVFDQPAPKNDLECLEDLQDKDINPEFQQQVEKFCSHIWENAPPKTIPGGRIVTGSLLGKLAETYVETIRSREVPCLESAVLALAQTVNAAAVKEAVKFYQDLMEQRVKLPTETVEELLDLHSQCQRETLELFQKRAFEEDICSFQADLTVGDPQPSQECPPHLGHHHPLSSKAKGTRLCPPWKPVASYVSPLLMT</sequence>
<keyword evidence="1" id="KW-0378">Hydrolase</keyword>
<evidence type="ECO:0008006" key="7">
    <source>
        <dbReference type="Google" id="ProtNLM"/>
    </source>
</evidence>
<feature type="domain" description="Guanylate-binding protein/Atlastin C-terminal" evidence="4">
    <location>
        <begin position="110"/>
        <end position="211"/>
    </location>
</feature>
<evidence type="ECO:0000313" key="6">
    <source>
        <dbReference type="Proteomes" id="UP000694419"/>
    </source>
</evidence>
<dbReference type="Gene3D" id="1.20.1000.10">
    <property type="entry name" value="Guanylate-binding protein, C-terminal domain"/>
    <property type="match status" value="1"/>
</dbReference>
<evidence type="ECO:0000259" key="3">
    <source>
        <dbReference type="Pfam" id="PF02263"/>
    </source>
</evidence>
<feature type="domain" description="Guanylate-binding protein N-terminal" evidence="3">
    <location>
        <begin position="19"/>
        <end position="105"/>
    </location>
</feature>
<dbReference type="SUPFAM" id="SSF48340">
    <property type="entry name" value="Interferon-induced guanylate-binding protein 1 (GBP1), C-terminal domain"/>
    <property type="match status" value="1"/>
</dbReference>
<dbReference type="PANTHER" id="PTHR10751">
    <property type="entry name" value="GUANYLATE BINDING PROTEIN"/>
    <property type="match status" value="1"/>
</dbReference>
<accession>A0A8C3JNY5</accession>
<reference evidence="5" key="2">
    <citation type="submission" date="2025-09" db="UniProtKB">
        <authorList>
            <consortium name="Ensembl"/>
        </authorList>
    </citation>
    <scope>IDENTIFICATION</scope>
</reference>
<dbReference type="AlphaFoldDB" id="A0A8C3JNY5"/>
<dbReference type="Gene3D" id="3.40.50.300">
    <property type="entry name" value="P-loop containing nucleotide triphosphate hydrolases"/>
    <property type="match status" value="1"/>
</dbReference>
<keyword evidence="6" id="KW-1185">Reference proteome</keyword>
<evidence type="ECO:0000259" key="4">
    <source>
        <dbReference type="Pfam" id="PF02841"/>
    </source>
</evidence>
<dbReference type="SUPFAM" id="SSF52540">
    <property type="entry name" value="P-loop containing nucleoside triphosphate hydrolases"/>
    <property type="match status" value="1"/>
</dbReference>
<dbReference type="Pfam" id="PF02841">
    <property type="entry name" value="GBP_C"/>
    <property type="match status" value="1"/>
</dbReference>
<dbReference type="InterPro" id="IPR003191">
    <property type="entry name" value="Guanylate-bd/ATL_C"/>
</dbReference>
<protein>
    <recommendedName>
        <fullName evidence="7">GB1/RHD3-type G domain-containing protein</fullName>
    </recommendedName>
</protein>
<reference evidence="5" key="1">
    <citation type="submission" date="2025-08" db="UniProtKB">
        <authorList>
            <consortium name="Ensembl"/>
        </authorList>
    </citation>
    <scope>IDENTIFICATION</scope>
</reference>
<feature type="region of interest" description="Disordered" evidence="2">
    <location>
        <begin position="215"/>
        <end position="234"/>
    </location>
</feature>
<dbReference type="InterPro" id="IPR015894">
    <property type="entry name" value="Guanylate-bd_N"/>
</dbReference>
<dbReference type="GO" id="GO:0005525">
    <property type="term" value="F:GTP binding"/>
    <property type="evidence" value="ECO:0007669"/>
    <property type="project" value="InterPro"/>
</dbReference>